<evidence type="ECO:0000313" key="1">
    <source>
        <dbReference type="EMBL" id="OLP75613.1"/>
    </source>
</evidence>
<reference evidence="1 2" key="1">
    <citation type="submission" date="2016-02" db="EMBL/GenBank/DDBJ databases">
        <title>Genome analysis of coral dinoflagellate symbionts highlights evolutionary adaptations to a symbiotic lifestyle.</title>
        <authorList>
            <person name="Aranda M."/>
            <person name="Li Y."/>
            <person name="Liew Y.J."/>
            <person name="Baumgarten S."/>
            <person name="Simakov O."/>
            <person name="Wilson M."/>
            <person name="Piel J."/>
            <person name="Ashoor H."/>
            <person name="Bougouffa S."/>
            <person name="Bajic V.B."/>
            <person name="Ryu T."/>
            <person name="Ravasi T."/>
            <person name="Bayer T."/>
            <person name="Micklem G."/>
            <person name="Kim H."/>
            <person name="Bhak J."/>
            <person name="Lajeunesse T.C."/>
            <person name="Voolstra C.R."/>
        </authorList>
    </citation>
    <scope>NUCLEOTIDE SEQUENCE [LARGE SCALE GENOMIC DNA]</scope>
    <source>
        <strain evidence="1 2">CCMP2467</strain>
    </source>
</reference>
<evidence type="ECO:0000313" key="2">
    <source>
        <dbReference type="Proteomes" id="UP000186817"/>
    </source>
</evidence>
<proteinExistence type="predicted"/>
<name>A0A1Q9BY58_SYMMI</name>
<dbReference type="EMBL" id="LSRX01002374">
    <property type="protein sequence ID" value="OLP75613.1"/>
    <property type="molecule type" value="Genomic_DNA"/>
</dbReference>
<sequence>MTSAFLFYKARDDPRVRVVATHTTGMILTDEGTALHDIRDHSDEIAEQLSKMTLSEIKEFMNDYGVGVSGRPTKARLIQVLIANWTTVMEKVDAVIPDYEARINQTLVARNKGKGKGKGENEAVSPFFGGQGYKLGEGTADAEETKEKAPVMRLVVRPQDGSKEGAMVVPVYDGDTPTTIIEALVPLVFGRVGEHSDPDTTRVAMMMKFVKVRDNTVLHATTPIQDYFDQAWGEVRLLKRDGVHDLISAQFCASGHLWMKTTGQDDSHAKMEDGVVLKAKSESTKGCLTVKVGDNIRLYFNYEPSDRIKDVLESMEAKFGLKVAQADGAFKLKYLATGSFFEDWEPVHATVAEDEDGGRAELVVSLRGGGKTVKKTNLKKSLVAEMKENLQEQARTADVSMVDTVGETVATAKHDLTTLFASADADPRAVLNKLIGNASTEVLGNSKDTSPLLEMLGKGRREYRLNEVGNAVMKANFARLYDLYAEVGGLTETCELTWDVIVNQAFMKDDGSFDWAGFRRLIEDAIVIKVEEFIKHIDFIKCQTVVRPAGFLLLGGI</sequence>
<dbReference type="OrthoDB" id="410388at2759"/>
<gene>
    <name evidence="1" type="ORF">AK812_SmicGene44563</name>
</gene>
<organism evidence="1 2">
    <name type="scientific">Symbiodinium microadriaticum</name>
    <name type="common">Dinoflagellate</name>
    <name type="synonym">Zooxanthella microadriatica</name>
    <dbReference type="NCBI Taxonomy" id="2951"/>
    <lineage>
        <taxon>Eukaryota</taxon>
        <taxon>Sar</taxon>
        <taxon>Alveolata</taxon>
        <taxon>Dinophyceae</taxon>
        <taxon>Suessiales</taxon>
        <taxon>Symbiodiniaceae</taxon>
        <taxon>Symbiodinium</taxon>
    </lineage>
</organism>
<dbReference type="Proteomes" id="UP000186817">
    <property type="component" value="Unassembled WGS sequence"/>
</dbReference>
<comment type="caution">
    <text evidence="1">The sequence shown here is derived from an EMBL/GenBank/DDBJ whole genome shotgun (WGS) entry which is preliminary data.</text>
</comment>
<protein>
    <submittedName>
        <fullName evidence="1">Uncharacterized protein</fullName>
    </submittedName>
</protein>
<keyword evidence="2" id="KW-1185">Reference proteome</keyword>
<accession>A0A1Q9BY58</accession>
<dbReference type="AlphaFoldDB" id="A0A1Q9BY58"/>